<dbReference type="EMBL" id="AGNL01006875">
    <property type="protein sequence ID" value="EJK71721.1"/>
    <property type="molecule type" value="Genomic_DNA"/>
</dbReference>
<comment type="subcellular location">
    <subcellularLocation>
        <location evidence="1">Membrane</location>
        <topology evidence="1">Single-pass type I membrane protein</topology>
    </subcellularLocation>
</comment>
<comment type="similarity">
    <text evidence="2">Belongs to the EMP24/GP25L family.</text>
</comment>
<reference evidence="10 11" key="1">
    <citation type="journal article" date="2012" name="Genome Biol.">
        <title>Genome and low-iron response of an oceanic diatom adapted to chronic iron limitation.</title>
        <authorList>
            <person name="Lommer M."/>
            <person name="Specht M."/>
            <person name="Roy A.S."/>
            <person name="Kraemer L."/>
            <person name="Andreson R."/>
            <person name="Gutowska M.A."/>
            <person name="Wolf J."/>
            <person name="Bergner S.V."/>
            <person name="Schilhabel M.B."/>
            <person name="Klostermeier U.C."/>
            <person name="Beiko R.G."/>
            <person name="Rosenstiel P."/>
            <person name="Hippler M."/>
            <person name="Laroche J."/>
        </authorList>
    </citation>
    <scope>NUCLEOTIDE SEQUENCE [LARGE SCALE GENOMIC DNA]</scope>
    <source>
        <strain evidence="10 11">CCMP1005</strain>
    </source>
</reference>
<dbReference type="SMART" id="SM01190">
    <property type="entry name" value="EMP24_GP25L"/>
    <property type="match status" value="1"/>
</dbReference>
<feature type="chain" id="PRO_5030173158" description="GOLD domain-containing protein" evidence="8">
    <location>
        <begin position="40"/>
        <end position="248"/>
    </location>
</feature>
<evidence type="ECO:0000313" key="11">
    <source>
        <dbReference type="Proteomes" id="UP000266841"/>
    </source>
</evidence>
<dbReference type="eggNOG" id="ENOG502SZGN">
    <property type="taxonomic scope" value="Eukaryota"/>
</dbReference>
<dbReference type="PANTHER" id="PTHR22811">
    <property type="entry name" value="TRANSMEMBRANE EMP24 DOMAIN-CONTAINING PROTEIN"/>
    <property type="match status" value="1"/>
</dbReference>
<sequence>MVCRRGGSGNACRRPILSVAASLLISIVLLLQQGNPVDADGSFSHTIPYGSEECLVIRAPNEESIIGGSFDCLDSKVATDPIRVALYNSNEERVWQSEYGDAEGYFSHKGSGKHWLCLENGMTYEQSTDTKVGPRLRVARTIGFALRVKRTMNGMREALGDAAEGSDANDTTRKLMELSEDLSENFQALTDHMSYMKAREIVHRELHEETFTKVVRWNILEICAVVVVSFGQIVNVWYIMSKRSNSYY</sequence>
<evidence type="ECO:0000313" key="10">
    <source>
        <dbReference type="EMBL" id="EJK71721.1"/>
    </source>
</evidence>
<evidence type="ECO:0000256" key="3">
    <source>
        <dbReference type="ARBA" id="ARBA00022692"/>
    </source>
</evidence>
<comment type="caution">
    <text evidence="10">The sequence shown here is derived from an EMBL/GenBank/DDBJ whole genome shotgun (WGS) entry which is preliminary data.</text>
</comment>
<feature type="signal peptide" evidence="8">
    <location>
        <begin position="1"/>
        <end position="39"/>
    </location>
</feature>
<feature type="transmembrane region" description="Helical" evidence="7">
    <location>
        <begin position="217"/>
        <end position="240"/>
    </location>
</feature>
<evidence type="ECO:0000256" key="4">
    <source>
        <dbReference type="ARBA" id="ARBA00022729"/>
    </source>
</evidence>
<name>K0TE66_THAOC</name>
<feature type="domain" description="GOLD" evidence="9">
    <location>
        <begin position="42"/>
        <end position="241"/>
    </location>
</feature>
<dbReference type="Proteomes" id="UP000266841">
    <property type="component" value="Unassembled WGS sequence"/>
</dbReference>
<evidence type="ECO:0000256" key="5">
    <source>
        <dbReference type="ARBA" id="ARBA00022989"/>
    </source>
</evidence>
<accession>K0TE66</accession>
<evidence type="ECO:0000259" key="9">
    <source>
        <dbReference type="SMART" id="SM01190"/>
    </source>
</evidence>
<gene>
    <name evidence="10" type="ORF">THAOC_06813</name>
</gene>
<keyword evidence="4 8" id="KW-0732">Signal</keyword>
<dbReference type="AlphaFoldDB" id="K0TE66"/>
<protein>
    <recommendedName>
        <fullName evidence="9">GOLD domain-containing protein</fullName>
    </recommendedName>
</protein>
<keyword evidence="5 7" id="KW-1133">Transmembrane helix</keyword>
<evidence type="ECO:0000256" key="2">
    <source>
        <dbReference type="ARBA" id="ARBA00007104"/>
    </source>
</evidence>
<evidence type="ECO:0000256" key="8">
    <source>
        <dbReference type="SAM" id="SignalP"/>
    </source>
</evidence>
<proteinExistence type="inferred from homology"/>
<keyword evidence="6 7" id="KW-0472">Membrane</keyword>
<dbReference type="OMA" id="WNILEIC"/>
<dbReference type="GO" id="GO:0016020">
    <property type="term" value="C:membrane"/>
    <property type="evidence" value="ECO:0007669"/>
    <property type="project" value="UniProtKB-SubCell"/>
</dbReference>
<dbReference type="OrthoDB" id="39894at2759"/>
<evidence type="ECO:0000256" key="1">
    <source>
        <dbReference type="ARBA" id="ARBA00004479"/>
    </source>
</evidence>
<keyword evidence="3 7" id="KW-0812">Transmembrane</keyword>
<evidence type="ECO:0000256" key="6">
    <source>
        <dbReference type="ARBA" id="ARBA00023136"/>
    </source>
</evidence>
<dbReference type="InterPro" id="IPR009038">
    <property type="entry name" value="GOLD_dom"/>
</dbReference>
<keyword evidence="11" id="KW-1185">Reference proteome</keyword>
<dbReference type="Pfam" id="PF01105">
    <property type="entry name" value="EMP24_GP25L"/>
    <property type="match status" value="1"/>
</dbReference>
<organism evidence="10 11">
    <name type="scientific">Thalassiosira oceanica</name>
    <name type="common">Marine diatom</name>
    <dbReference type="NCBI Taxonomy" id="159749"/>
    <lineage>
        <taxon>Eukaryota</taxon>
        <taxon>Sar</taxon>
        <taxon>Stramenopiles</taxon>
        <taxon>Ochrophyta</taxon>
        <taxon>Bacillariophyta</taxon>
        <taxon>Coscinodiscophyceae</taxon>
        <taxon>Thalassiosirophycidae</taxon>
        <taxon>Thalassiosirales</taxon>
        <taxon>Thalassiosiraceae</taxon>
        <taxon>Thalassiosira</taxon>
    </lineage>
</organism>
<dbReference type="InterPro" id="IPR015720">
    <property type="entry name" value="Emp24-like"/>
</dbReference>
<evidence type="ECO:0000256" key="7">
    <source>
        <dbReference type="SAM" id="Phobius"/>
    </source>
</evidence>